<dbReference type="CDD" id="cd22187">
    <property type="entry name" value="asqI-like"/>
    <property type="match status" value="1"/>
</dbReference>
<evidence type="ECO:0000313" key="3">
    <source>
        <dbReference type="EMBL" id="MTH67095.1"/>
    </source>
</evidence>
<comment type="caution">
    <text evidence="3">The sequence shown here is derived from an EMBL/GenBank/DDBJ whole genome shotgun (WGS) entry which is preliminary data.</text>
</comment>
<proteinExistence type="predicted"/>
<gene>
    <name evidence="3" type="ORF">GJ743_01750</name>
</gene>
<dbReference type="Pfam" id="PF07143">
    <property type="entry name" value="CrtC"/>
    <property type="match status" value="1"/>
</dbReference>
<evidence type="ECO:0000313" key="4">
    <source>
        <dbReference type="Proteomes" id="UP000433071"/>
    </source>
</evidence>
<sequence length="369" mass="40699">MRTDPAASAAGNPDDYRRFGLDPRSIEPWEDGARTENRPGTYEWWYFDAHLDDGSKLVVVFQNKDAVSPNRPLSPLLRINLDLPDGRTIEKLQSLPADSWSAATDHCDVRVGADRFEGDLHTYRITAAVDEVAIEVTLTGDIPPWRPGTGHLVFGADRADVFAWLPSVPQGTVTGTLTLDGATRAISGVGYHDHNWGNVPLPSIVHDWYWARGQAGPYSVIASYITAVEKLGFQAIPVFMLARDGEIVADDASRVRFETDDVFTDGVTGKPVASVVRYTYADGDDEIVVEFTRERDLVRARMADELSPVKRLLARLARFDGAYLRFAGPITVTVRRGGALVERHGDEAIWELMYFGRARAIPVQGATSA</sequence>
<feature type="domain" description="AttH" evidence="2">
    <location>
        <begin position="43"/>
        <end position="198"/>
    </location>
</feature>
<dbReference type="SUPFAM" id="SSF159245">
    <property type="entry name" value="AttH-like"/>
    <property type="match status" value="1"/>
</dbReference>
<dbReference type="InterPro" id="IPR023374">
    <property type="entry name" value="AttH-like_dom_sf"/>
</dbReference>
<accession>A0A6I3M1R2</accession>
<protein>
    <submittedName>
        <fullName evidence="3">Hydroxyneurosporene dehydrogenase</fullName>
    </submittedName>
</protein>
<dbReference type="RefSeq" id="WP_155050210.1">
    <property type="nucleotide sequence ID" value="NZ_BAAAIB010000003.1"/>
</dbReference>
<keyword evidence="4" id="KW-1185">Reference proteome</keyword>
<dbReference type="InterPro" id="IPR010791">
    <property type="entry name" value="AttH_dom"/>
</dbReference>
<evidence type="ECO:0000256" key="1">
    <source>
        <dbReference type="SAM" id="MobiDB-lite"/>
    </source>
</evidence>
<dbReference type="EMBL" id="WMLB01000006">
    <property type="protein sequence ID" value="MTH67095.1"/>
    <property type="molecule type" value="Genomic_DNA"/>
</dbReference>
<dbReference type="OrthoDB" id="5491608at2"/>
<feature type="region of interest" description="Disordered" evidence="1">
    <location>
        <begin position="1"/>
        <end position="34"/>
    </location>
</feature>
<evidence type="ECO:0000259" key="2">
    <source>
        <dbReference type="Pfam" id="PF07143"/>
    </source>
</evidence>
<dbReference type="Gene3D" id="2.40.370.10">
    <property type="entry name" value="AttH-like domain"/>
    <property type="match status" value="1"/>
</dbReference>
<name>A0A6I3M1R2_9MICO</name>
<reference evidence="3 4" key="1">
    <citation type="submission" date="2019-11" db="EMBL/GenBank/DDBJ databases">
        <title>Agromyces kandeliae sp. nov., isolated from mangrove soil.</title>
        <authorList>
            <person name="Wang R."/>
        </authorList>
    </citation>
    <scope>NUCLEOTIDE SEQUENCE [LARGE SCALE GENOMIC DNA]</scope>
    <source>
        <strain evidence="3 4">JCM 11433</strain>
    </source>
</reference>
<dbReference type="AlphaFoldDB" id="A0A6I3M1R2"/>
<feature type="compositionally biased region" description="Basic and acidic residues" evidence="1">
    <location>
        <begin position="14"/>
        <end position="34"/>
    </location>
</feature>
<dbReference type="Proteomes" id="UP000433071">
    <property type="component" value="Unassembled WGS sequence"/>
</dbReference>
<organism evidence="3 4">
    <name type="scientific">Agromyces bracchium</name>
    <dbReference type="NCBI Taxonomy" id="88376"/>
    <lineage>
        <taxon>Bacteria</taxon>
        <taxon>Bacillati</taxon>
        <taxon>Actinomycetota</taxon>
        <taxon>Actinomycetes</taxon>
        <taxon>Micrococcales</taxon>
        <taxon>Microbacteriaceae</taxon>
        <taxon>Agromyces</taxon>
    </lineage>
</organism>